<evidence type="ECO:0000313" key="2">
    <source>
        <dbReference type="EMBL" id="QGZ42713.1"/>
    </source>
</evidence>
<dbReference type="EMBL" id="VLKW01000018">
    <property type="protein sequence ID" value="TWI41034.1"/>
    <property type="molecule type" value="Genomic_DNA"/>
</dbReference>
<dbReference type="Gene3D" id="2.40.30.20">
    <property type="match status" value="2"/>
</dbReference>
<dbReference type="AlphaFoldDB" id="A0A562P9A2"/>
<name>A0A562P9A2_9BURK</name>
<dbReference type="InterPro" id="IPR023366">
    <property type="entry name" value="ATP_synth_asu-like_sf"/>
</dbReference>
<dbReference type="EMBL" id="CP046904">
    <property type="protein sequence ID" value="QGZ42713.1"/>
    <property type="molecule type" value="Genomic_DNA"/>
</dbReference>
<reference evidence="2 5" key="3">
    <citation type="submission" date="2019-12" db="EMBL/GenBank/DDBJ databases">
        <title>Draft Genome Sequences of Six Type Strains of the Genus Massilia.</title>
        <authorList>
            <person name="Miess H."/>
            <person name="Frediansyah A."/>
            <person name="Goeker M."/>
            <person name="Gross H."/>
        </authorList>
    </citation>
    <scope>NUCLEOTIDE SEQUENCE [LARGE SCALE GENOMIC DNA]</scope>
    <source>
        <strain evidence="2 5">DSM 26639</strain>
    </source>
</reference>
<evidence type="ECO:0000256" key="1">
    <source>
        <dbReference type="SAM" id="MobiDB-lite"/>
    </source>
</evidence>
<reference evidence="3 4" key="1">
    <citation type="journal article" date="2015" name="Stand. Genomic Sci.">
        <title>Genomic Encyclopedia of Bacterial and Archaeal Type Strains, Phase III: the genomes of soil and plant-associated and newly described type strains.</title>
        <authorList>
            <person name="Whitman W.B."/>
            <person name="Woyke T."/>
            <person name="Klenk H.P."/>
            <person name="Zhou Y."/>
            <person name="Lilburn T.G."/>
            <person name="Beck B.J."/>
            <person name="De Vos P."/>
            <person name="Vandamme P."/>
            <person name="Eisen J.A."/>
            <person name="Garrity G."/>
            <person name="Hugenholtz P."/>
            <person name="Kyrpides N.C."/>
        </authorList>
    </citation>
    <scope>NUCLEOTIDE SEQUENCE [LARGE SCALE GENOMIC DNA]</scope>
    <source>
        <strain evidence="3 4">CGMCC 1.10685</strain>
    </source>
</reference>
<evidence type="ECO:0000313" key="3">
    <source>
        <dbReference type="EMBL" id="TWI41034.1"/>
    </source>
</evidence>
<dbReference type="Proteomes" id="UP000437862">
    <property type="component" value="Chromosome"/>
</dbReference>
<gene>
    <name evidence="2" type="ORF">GO485_29220</name>
    <name evidence="3" type="ORF">IP92_05754</name>
</gene>
<evidence type="ECO:0000313" key="4">
    <source>
        <dbReference type="Proteomes" id="UP000315112"/>
    </source>
</evidence>
<keyword evidence="5" id="KW-1185">Reference proteome</keyword>
<dbReference type="OrthoDB" id="8759948at2"/>
<protein>
    <submittedName>
        <fullName evidence="3">Uncharacterized protein</fullName>
    </submittedName>
</protein>
<evidence type="ECO:0000313" key="5">
    <source>
        <dbReference type="Proteomes" id="UP000437862"/>
    </source>
</evidence>
<reference evidence="3" key="2">
    <citation type="submission" date="2019-07" db="EMBL/GenBank/DDBJ databases">
        <authorList>
            <person name="Whitman W."/>
            <person name="Huntemann M."/>
            <person name="Clum A."/>
            <person name="Pillay M."/>
            <person name="Palaniappan K."/>
            <person name="Varghese N."/>
            <person name="Mikhailova N."/>
            <person name="Stamatis D."/>
            <person name="Reddy T."/>
            <person name="Daum C."/>
            <person name="Shapiro N."/>
            <person name="Ivanova N."/>
            <person name="Kyrpides N."/>
            <person name="Woyke T."/>
        </authorList>
    </citation>
    <scope>NUCLEOTIDE SEQUENCE</scope>
    <source>
        <strain evidence="3">CGMCC 1.10685</strain>
    </source>
</reference>
<feature type="region of interest" description="Disordered" evidence="1">
    <location>
        <begin position="726"/>
        <end position="756"/>
    </location>
</feature>
<dbReference type="RefSeq" id="WP_145881928.1">
    <property type="nucleotide sequence ID" value="NZ_CP046904.1"/>
</dbReference>
<feature type="compositionally biased region" description="Gly residues" evidence="1">
    <location>
        <begin position="726"/>
        <end position="736"/>
    </location>
</feature>
<organism evidence="3 4">
    <name type="scientific">Pseudoduganella flava</name>
    <dbReference type="NCBI Taxonomy" id="871742"/>
    <lineage>
        <taxon>Bacteria</taxon>
        <taxon>Pseudomonadati</taxon>
        <taxon>Pseudomonadota</taxon>
        <taxon>Betaproteobacteria</taxon>
        <taxon>Burkholderiales</taxon>
        <taxon>Oxalobacteraceae</taxon>
        <taxon>Telluria group</taxon>
        <taxon>Pseudoduganella</taxon>
    </lineage>
</organism>
<sequence length="756" mass="73577">MALENGQYINDLNPANPAGGDPKSQGDDHLRLLKQCIKDSMPGFTGAVIVGGVATGTANTYVLSPATPLLSYTANTLVAWKPSTTNTGVSTINISGLGARNILQADGTALRPGDLSQYVLMVDTGTEYRLVGVTKNYVDQLAFSAALPGQPGGNAPYELISQNMVPTWQLRGPLFRSARTSNTQLTNADQGQFIDFTSGTFTQTFALPSALGNGWNVTLRNSGSGDIELEAPAAVSTTSGTVASPLSTTVFSVPAGLSITAGDLLVLRRTSQPFLIRTIGTAVSYTSNTAQTIATLTSVGTTATLTTSAPHGRSTGDTITVSGATPAAYNGTFVVTVTSTTALTYTMLSAPGTSASPVGSYVAGSTLTLSAVYRLDDSGVSPQTVSTINAGGTTATLTTASAHGLATGNYVTVSGATPAAYNGTFAITVLSPTSFSYTTLTAPGGSATVVGSYTIQYTDWTITTRPATGGIDGKAAYLMYPGETRVMQCDGASLNSFVVNGFIKDWTASTAAIPKPPGYRRFSGWLWAAGASGAKTGSTGTAAFGSGGGACLPFTLAAASVPEAGPLIVGSGGVGPSAAAPGVQGGNSTYAGMTIYGGAGGANGGGTGGSGGGMLSAGTTGVGATGFAPGGRPKQVASGSGFGGAGYGVDGDFGGGDGGSSGATSSNSAYGGGGGNQGIGGSSVYGGAGGGSSGGTTGGVGAPGGTSVFGGNGGAGANAGVSGGNGTAPGGAGGSTQTGAKAGDGARGQLTMKGEL</sequence>
<proteinExistence type="predicted"/>
<accession>A0A562P9A2</accession>
<dbReference type="Proteomes" id="UP000315112">
    <property type="component" value="Unassembled WGS sequence"/>
</dbReference>